<dbReference type="PANTHER" id="PTHR36203:SF1">
    <property type="entry name" value="ASCORBATE-SPECIFIC PTS SYSTEM EIIA COMPONENT"/>
    <property type="match status" value="1"/>
</dbReference>
<evidence type="ECO:0000256" key="11">
    <source>
        <dbReference type="ARBA" id="ARBA00042072"/>
    </source>
</evidence>
<dbReference type="Gene3D" id="3.40.930.10">
    <property type="entry name" value="Mannitol-specific EII, Chain A"/>
    <property type="match status" value="1"/>
</dbReference>
<evidence type="ECO:0000313" key="16">
    <source>
        <dbReference type="Proteomes" id="UP000067625"/>
    </source>
</evidence>
<dbReference type="InterPro" id="IPR036634">
    <property type="entry name" value="PRD_sf"/>
</dbReference>
<dbReference type="Gene3D" id="3.40.50.2300">
    <property type="match status" value="1"/>
</dbReference>
<feature type="domain" description="PTS EIIA type-2" evidence="12">
    <location>
        <begin position="534"/>
        <end position="675"/>
    </location>
</feature>
<dbReference type="GO" id="GO:0016301">
    <property type="term" value="F:kinase activity"/>
    <property type="evidence" value="ECO:0007669"/>
    <property type="project" value="UniProtKB-KW"/>
</dbReference>
<dbReference type="GO" id="GO:0008982">
    <property type="term" value="F:protein-N(PI)-phosphohistidine-sugar phosphotransferase activity"/>
    <property type="evidence" value="ECO:0007669"/>
    <property type="project" value="InterPro"/>
</dbReference>
<dbReference type="GO" id="GO:0005737">
    <property type="term" value="C:cytoplasm"/>
    <property type="evidence" value="ECO:0007669"/>
    <property type="project" value="UniProtKB-SubCell"/>
</dbReference>
<organism evidence="15 16">
    <name type="scientific">Bacillus gobiensis</name>
    <dbReference type="NCBI Taxonomy" id="1441095"/>
    <lineage>
        <taxon>Bacteria</taxon>
        <taxon>Bacillati</taxon>
        <taxon>Bacillota</taxon>
        <taxon>Bacilli</taxon>
        <taxon>Bacillales</taxon>
        <taxon>Bacillaceae</taxon>
        <taxon>Bacillus</taxon>
    </lineage>
</organism>
<gene>
    <name evidence="15" type="ORF">AM592_16565</name>
</gene>
<comment type="subcellular location">
    <subcellularLocation>
        <location evidence="1">Cytoplasm</location>
    </subcellularLocation>
</comment>
<dbReference type="AlphaFoldDB" id="A0A0M4FTI1"/>
<dbReference type="CDD" id="cd05568">
    <property type="entry name" value="PTS_IIB_bgl_like"/>
    <property type="match status" value="1"/>
</dbReference>
<evidence type="ECO:0000256" key="7">
    <source>
        <dbReference type="ARBA" id="ARBA00022777"/>
    </source>
</evidence>
<keyword evidence="8" id="KW-0010">Activator</keyword>
<dbReference type="SUPFAM" id="SSF63520">
    <property type="entry name" value="PTS-regulatory domain, PRD"/>
    <property type="match status" value="1"/>
</dbReference>
<dbReference type="STRING" id="1441095.AM592_16565"/>
<dbReference type="GO" id="GO:0006355">
    <property type="term" value="P:regulation of DNA-templated transcription"/>
    <property type="evidence" value="ECO:0007669"/>
    <property type="project" value="InterPro"/>
</dbReference>
<dbReference type="InterPro" id="IPR007737">
    <property type="entry name" value="Mga_HTH"/>
</dbReference>
<evidence type="ECO:0000256" key="2">
    <source>
        <dbReference type="ARBA" id="ARBA00022448"/>
    </source>
</evidence>
<dbReference type="InterPro" id="IPR013011">
    <property type="entry name" value="PTS_EIIB_2"/>
</dbReference>
<evidence type="ECO:0000256" key="3">
    <source>
        <dbReference type="ARBA" id="ARBA00022490"/>
    </source>
</evidence>
<dbReference type="Gene3D" id="1.10.1790.10">
    <property type="entry name" value="PRD domain"/>
    <property type="match status" value="1"/>
</dbReference>
<dbReference type="SUPFAM" id="SSF55804">
    <property type="entry name" value="Phoshotransferase/anion transport protein"/>
    <property type="match status" value="1"/>
</dbReference>
<dbReference type="Pfam" id="PF00874">
    <property type="entry name" value="PRD"/>
    <property type="match status" value="1"/>
</dbReference>
<evidence type="ECO:0000313" key="15">
    <source>
        <dbReference type="EMBL" id="ALC83009.1"/>
    </source>
</evidence>
<keyword evidence="6" id="KW-0598">Phosphotransferase system</keyword>
<evidence type="ECO:0000256" key="8">
    <source>
        <dbReference type="ARBA" id="ARBA00023159"/>
    </source>
</evidence>
<evidence type="ECO:0000256" key="5">
    <source>
        <dbReference type="ARBA" id="ARBA00022679"/>
    </source>
</evidence>
<dbReference type="EMBL" id="CP012600">
    <property type="protein sequence ID" value="ALC83009.1"/>
    <property type="molecule type" value="Genomic_DNA"/>
</dbReference>
<evidence type="ECO:0000256" key="1">
    <source>
        <dbReference type="ARBA" id="ARBA00004496"/>
    </source>
</evidence>
<reference evidence="15 16" key="2">
    <citation type="journal article" date="2016" name="Int. J. Syst. Evol. Microbiol.">
        <title>Bacillus gobiensis sp. nov., isolated from a soil sample.</title>
        <authorList>
            <person name="Liu B."/>
            <person name="Liu G.H."/>
            <person name="Cetin S."/>
            <person name="Schumann P."/>
            <person name="Pan Z.Z."/>
            <person name="Chen Q.Q."/>
        </authorList>
    </citation>
    <scope>NUCLEOTIDE SEQUENCE [LARGE SCALE GENOMIC DNA]</scope>
    <source>
        <strain evidence="15 16">FJAT-4402</strain>
    </source>
</reference>
<dbReference type="InterPro" id="IPR016152">
    <property type="entry name" value="PTrfase/Anion_transptr"/>
</dbReference>
<dbReference type="RefSeq" id="WP_053604836.1">
    <property type="nucleotide sequence ID" value="NZ_CP012600.1"/>
</dbReference>
<dbReference type="Pfam" id="PF00359">
    <property type="entry name" value="PTS_EIIA_2"/>
    <property type="match status" value="1"/>
</dbReference>
<dbReference type="PROSITE" id="PS51099">
    <property type="entry name" value="PTS_EIIB_TYPE_2"/>
    <property type="match status" value="1"/>
</dbReference>
<keyword evidence="2" id="KW-0813">Transport</keyword>
<evidence type="ECO:0000256" key="6">
    <source>
        <dbReference type="ARBA" id="ARBA00022683"/>
    </source>
</evidence>
<dbReference type="PROSITE" id="PS51372">
    <property type="entry name" value="PRD_2"/>
    <property type="match status" value="2"/>
</dbReference>
<evidence type="ECO:0000259" key="12">
    <source>
        <dbReference type="PROSITE" id="PS51094"/>
    </source>
</evidence>
<dbReference type="PATRIC" id="fig|1441095.3.peg.3666"/>
<feature type="domain" description="PRD" evidence="14">
    <location>
        <begin position="184"/>
        <end position="284"/>
    </location>
</feature>
<name>A0A0M4FTI1_9BACI</name>
<protein>
    <recommendedName>
        <fullName evidence="10">Ascorbate-specific PTS system EIIA component</fullName>
    </recommendedName>
    <alternativeName>
        <fullName evidence="11">Ascorbate-specific phosphotransferase enzyme IIA component</fullName>
    </alternativeName>
</protein>
<dbReference type="PANTHER" id="PTHR36203">
    <property type="entry name" value="ASCORBATE-SPECIFIC PTS SYSTEM EIIA COMPONENT"/>
    <property type="match status" value="1"/>
</dbReference>
<evidence type="ECO:0000256" key="10">
    <source>
        <dbReference type="ARBA" id="ARBA00041175"/>
    </source>
</evidence>
<dbReference type="Proteomes" id="UP000067625">
    <property type="component" value="Chromosome"/>
</dbReference>
<evidence type="ECO:0000259" key="14">
    <source>
        <dbReference type="PROSITE" id="PS51372"/>
    </source>
</evidence>
<keyword evidence="5" id="KW-0808">Transferase</keyword>
<evidence type="ECO:0000256" key="4">
    <source>
        <dbReference type="ARBA" id="ARBA00022553"/>
    </source>
</evidence>
<evidence type="ECO:0000259" key="13">
    <source>
        <dbReference type="PROSITE" id="PS51099"/>
    </source>
</evidence>
<dbReference type="InterPro" id="IPR011608">
    <property type="entry name" value="PRD"/>
</dbReference>
<keyword evidence="7" id="KW-0418">Kinase</keyword>
<dbReference type="OrthoDB" id="369398at2"/>
<accession>A0A0M4FTI1</accession>
<keyword evidence="3" id="KW-0963">Cytoplasm</keyword>
<feature type="domain" description="PTS EIIB type-2" evidence="13">
    <location>
        <begin position="399"/>
        <end position="486"/>
    </location>
</feature>
<reference evidence="16" key="1">
    <citation type="submission" date="2015-08" db="EMBL/GenBank/DDBJ databases">
        <title>Genome sequencing project for genomic taxonomy and phylogenomics of Bacillus-like bacteria.</title>
        <authorList>
            <person name="Liu B."/>
            <person name="Wang J."/>
            <person name="Zhu Y."/>
            <person name="Liu G."/>
            <person name="Chen Q."/>
            <person name="Chen Z."/>
            <person name="Lan J."/>
            <person name="Che J."/>
            <person name="Ge C."/>
            <person name="Shi H."/>
            <person name="Pan Z."/>
            <person name="Liu X."/>
        </authorList>
    </citation>
    <scope>NUCLEOTIDE SEQUENCE [LARGE SCALE GENOMIC DNA]</scope>
    <source>
        <strain evidence="16">FJAT-4402</strain>
    </source>
</reference>
<keyword evidence="16" id="KW-1185">Reference proteome</keyword>
<dbReference type="PROSITE" id="PS51094">
    <property type="entry name" value="PTS_EIIA_TYPE_2"/>
    <property type="match status" value="1"/>
</dbReference>
<evidence type="ECO:0000256" key="9">
    <source>
        <dbReference type="ARBA" id="ARBA00037387"/>
    </source>
</evidence>
<dbReference type="Pfam" id="PF05043">
    <property type="entry name" value="Mga"/>
    <property type="match status" value="1"/>
</dbReference>
<sequence>MKVELNDVVLHLLVNQSSSIESIEKDIKQKKHVIKEYINDINACLIKENKGCILLNDDNGNILISEATRESLYQMLKESRFINLDYISPEIRIHLILIKLLTDCNCDSLQDLADFVGVSKNTLLNDMKAVKEVLLSYSLQLEYSRSCGYQIHGSEFNMRKLLVTEAKKLLLNDFGAALFERKKMVDETELFFLKQRLIKMENELQVSLTDEQLEDLPFVLHLLIKRISEFQVEWTSELDDYDLVNTKEYQSLKEMFWGTGVLSEKDKLYLSLQVLSSSMLESALDLSGSMDLMLAVDGFLENLEGYLATALMNKTELKHKLILHLKPAIYRARLRLNMRNPLKEQFITEFPSIYSIVSKSIHPIEEFARKSFLQEEIVYIAMLVQAWIYQTAEQRDHVFTALVVCRNGTSVSKLMLESLRGMFPHFHFIGAFAERNYKKHEHEVDFIFSTVPLNTSKKTFLVDPILTKENRKALKAELRKCIDKDDEKKAKELFYQLKEHIDIKDYQAIQNKITDFFKAPALTSVQTKHGETIFSFSSRHILFSDRDMTWEEAIETAMNPMMQRKSVKESYCRKVLELFQKESSRMMIGPGVYLPHASPGDGVEMEDFSLLICKHLVEMPDGGAAKMMVILSPKDYKHHVPTLLHLNEIFLDEAKADKIFQAKNEIDVLEVISPVSEKGVSAFD</sequence>
<feature type="domain" description="PRD" evidence="14">
    <location>
        <begin position="287"/>
        <end position="394"/>
    </location>
</feature>
<dbReference type="InterPro" id="IPR002178">
    <property type="entry name" value="PTS_EIIA_type-2_dom"/>
</dbReference>
<dbReference type="InterPro" id="IPR051351">
    <property type="entry name" value="Ascorbate-PTS_EIIA_comp"/>
</dbReference>
<comment type="function">
    <text evidence="9">The phosphoenolpyruvate-dependent sugar phosphotransferase system (sugar PTS), a major carbohydrate active transport system, catalyzes the phosphorylation of incoming sugar substrates concomitantly with their translocation across the cell membrane. The enzyme II UlaABC PTS system is involved in ascorbate transport.</text>
</comment>
<proteinExistence type="predicted"/>
<dbReference type="GO" id="GO:0009401">
    <property type="term" value="P:phosphoenolpyruvate-dependent sugar phosphotransferase system"/>
    <property type="evidence" value="ECO:0007669"/>
    <property type="project" value="UniProtKB-KW"/>
</dbReference>
<keyword evidence="4" id="KW-0597">Phosphoprotein</keyword>